<feature type="region of interest" description="Disordered" evidence="1">
    <location>
        <begin position="14"/>
        <end position="36"/>
    </location>
</feature>
<reference evidence="2 3" key="1">
    <citation type="journal article" date="2014" name="Genome Announc.">
        <title>Draft Genome Sequence of the Haloacid-Degrading Burkholderia caribensis Strain MBA4.</title>
        <authorList>
            <person name="Pan Y."/>
            <person name="Kong K.F."/>
            <person name="Tsang J.S."/>
        </authorList>
    </citation>
    <scope>NUCLEOTIDE SEQUENCE [LARGE SCALE GENOMIC DNA]</scope>
    <source>
        <strain evidence="2 3">MBA4</strain>
        <plasmid evidence="3">Plasmid</plasmid>
    </source>
</reference>
<evidence type="ECO:0000256" key="1">
    <source>
        <dbReference type="SAM" id="MobiDB-lite"/>
    </source>
</evidence>
<protein>
    <submittedName>
        <fullName evidence="2">Uncharacterized protein</fullName>
    </submittedName>
</protein>
<evidence type="ECO:0000313" key="3">
    <source>
        <dbReference type="Proteomes" id="UP000019146"/>
    </source>
</evidence>
<organism evidence="2 3">
    <name type="scientific">Paraburkholderia caribensis MBA4</name>
    <dbReference type="NCBI Taxonomy" id="1323664"/>
    <lineage>
        <taxon>Bacteria</taxon>
        <taxon>Pseudomonadati</taxon>
        <taxon>Pseudomonadota</taxon>
        <taxon>Betaproteobacteria</taxon>
        <taxon>Burkholderiales</taxon>
        <taxon>Burkholderiaceae</taxon>
        <taxon>Paraburkholderia</taxon>
    </lineage>
</organism>
<dbReference type="Proteomes" id="UP000019146">
    <property type="component" value="Plasmid unnamed"/>
</dbReference>
<dbReference type="EMBL" id="CP012748">
    <property type="protein sequence ID" value="ALL70973.1"/>
    <property type="molecule type" value="Genomic_DNA"/>
</dbReference>
<keyword evidence="2" id="KW-0614">Plasmid</keyword>
<gene>
    <name evidence="2" type="ORF">K788_00034795</name>
</gene>
<name>A0A0N7JW43_9BURK</name>
<proteinExistence type="predicted"/>
<dbReference type="AlphaFoldDB" id="A0A0N7JW43"/>
<accession>A0A0N7JW43</accession>
<geneLocation type="plasmid" evidence="3"/>
<dbReference type="KEGG" id="bcai:K788_00034795"/>
<evidence type="ECO:0000313" key="2">
    <source>
        <dbReference type="EMBL" id="ALL70973.1"/>
    </source>
</evidence>
<feature type="compositionally biased region" description="Basic and acidic residues" evidence="1">
    <location>
        <begin position="21"/>
        <end position="30"/>
    </location>
</feature>
<sequence>MECKRFFVAMKTTASSAGKNGDGEGVERGKASGTVA</sequence>